<feature type="region of interest" description="Disordered" evidence="1">
    <location>
        <begin position="301"/>
        <end position="351"/>
    </location>
</feature>
<reference evidence="2" key="1">
    <citation type="journal article" date="2020" name="Stud. Mycol.">
        <title>101 Dothideomycetes genomes: a test case for predicting lifestyles and emergence of pathogens.</title>
        <authorList>
            <person name="Haridas S."/>
            <person name="Albert R."/>
            <person name="Binder M."/>
            <person name="Bloem J."/>
            <person name="Labutti K."/>
            <person name="Salamov A."/>
            <person name="Andreopoulos B."/>
            <person name="Baker S."/>
            <person name="Barry K."/>
            <person name="Bills G."/>
            <person name="Bluhm B."/>
            <person name="Cannon C."/>
            <person name="Castanera R."/>
            <person name="Culley D."/>
            <person name="Daum C."/>
            <person name="Ezra D."/>
            <person name="Gonzalez J."/>
            <person name="Henrissat B."/>
            <person name="Kuo A."/>
            <person name="Liang C."/>
            <person name="Lipzen A."/>
            <person name="Lutzoni F."/>
            <person name="Magnuson J."/>
            <person name="Mondo S."/>
            <person name="Nolan M."/>
            <person name="Ohm R."/>
            <person name="Pangilinan J."/>
            <person name="Park H.-J."/>
            <person name="Ramirez L."/>
            <person name="Alfaro M."/>
            <person name="Sun H."/>
            <person name="Tritt A."/>
            <person name="Yoshinaga Y."/>
            <person name="Zwiers L.-H."/>
            <person name="Turgeon B."/>
            <person name="Goodwin S."/>
            <person name="Spatafora J."/>
            <person name="Crous P."/>
            <person name="Grigoriev I."/>
        </authorList>
    </citation>
    <scope>NUCLEOTIDE SEQUENCE</scope>
    <source>
        <strain evidence="2">CBS 480.64</strain>
    </source>
</reference>
<dbReference type="Pfam" id="PF08728">
    <property type="entry name" value="CRT10"/>
    <property type="match status" value="1"/>
</dbReference>
<evidence type="ECO:0000256" key="1">
    <source>
        <dbReference type="SAM" id="MobiDB-lite"/>
    </source>
</evidence>
<accession>A0A6A7BXJ5</accession>
<evidence type="ECO:0000313" key="2">
    <source>
        <dbReference type="EMBL" id="KAF2859228.1"/>
    </source>
</evidence>
<evidence type="ECO:0008006" key="4">
    <source>
        <dbReference type="Google" id="ProtNLM"/>
    </source>
</evidence>
<gene>
    <name evidence="2" type="ORF">K470DRAFT_249829</name>
</gene>
<dbReference type="OrthoDB" id="5591786at2759"/>
<organism evidence="2 3">
    <name type="scientific">Piedraia hortae CBS 480.64</name>
    <dbReference type="NCBI Taxonomy" id="1314780"/>
    <lineage>
        <taxon>Eukaryota</taxon>
        <taxon>Fungi</taxon>
        <taxon>Dikarya</taxon>
        <taxon>Ascomycota</taxon>
        <taxon>Pezizomycotina</taxon>
        <taxon>Dothideomycetes</taxon>
        <taxon>Dothideomycetidae</taxon>
        <taxon>Capnodiales</taxon>
        <taxon>Piedraiaceae</taxon>
        <taxon>Piedraia</taxon>
    </lineage>
</organism>
<dbReference type="EMBL" id="MU005996">
    <property type="protein sequence ID" value="KAF2859228.1"/>
    <property type="molecule type" value="Genomic_DNA"/>
</dbReference>
<sequence>MSTMSSMSCPDAEILDLGPQRFSRPDSQARLSSWRCNLIALSQVYNLFFLAAGSSIKVYIPQYPRHRLPPQPALSIAIPPTSTNLQGYINLREPHSINRILVAPLGVEEILVIARDDGDVNCIYTRHIHQSVQDHLPAQGVRPFFQVNVGMSAWGLAVHAKARLLAISSNRHEVLVFSFGLVDHDGRILRDDSTKVIAGWTNIPCVAFCNMPYDEEGRWLLFTDVSGVSSVVDLSMDPPQVVQNFGFVPGRITGFDRWNAGWIVEFLDPRSFIVGDENAPSNQTPPPAVWNQGDELERPFVTVNDDTGENGDEVEDDDESENENENIDNNENDIEDGDGNNSDNPSLPTRTRPVYLANQERILHPDLPCPILHTSVRHIHILPPNIKSEPVIGLEQPSNGTGTRQRFNMHAYIPHLGILIVASQTGSAAIIGLCKVDGSFMCRPLHTLDGTAKSSSPTTTLHGLTASPIPNARKRWRIIFFLSDWTVLRYEVSRDYGELSFIPVP</sequence>
<dbReference type="InterPro" id="IPR014839">
    <property type="entry name" value="Crt10"/>
</dbReference>
<dbReference type="AlphaFoldDB" id="A0A6A7BXJ5"/>
<evidence type="ECO:0000313" key="3">
    <source>
        <dbReference type="Proteomes" id="UP000799421"/>
    </source>
</evidence>
<protein>
    <recommendedName>
        <fullName evidence="4">Cleavage/polyadenylation specificity factor A subunit N-terminal domain-containing protein</fullName>
    </recommendedName>
</protein>
<feature type="compositionally biased region" description="Acidic residues" evidence="1">
    <location>
        <begin position="306"/>
        <end position="338"/>
    </location>
</feature>
<keyword evidence="3" id="KW-1185">Reference proteome</keyword>
<name>A0A6A7BXJ5_9PEZI</name>
<proteinExistence type="predicted"/>
<dbReference type="Proteomes" id="UP000799421">
    <property type="component" value="Unassembled WGS sequence"/>
</dbReference>